<name>A0ABT8AB24_9PROT</name>
<protein>
    <submittedName>
        <fullName evidence="3">Efflux RND transporter periplasmic adaptor subunit</fullName>
    </submittedName>
</protein>
<dbReference type="SUPFAM" id="SSF111369">
    <property type="entry name" value="HlyD-like secretion proteins"/>
    <property type="match status" value="1"/>
</dbReference>
<gene>
    <name evidence="3" type="ORF">QWZ14_20325</name>
</gene>
<keyword evidence="4" id="KW-1185">Reference proteome</keyword>
<keyword evidence="2" id="KW-0175">Coiled coil</keyword>
<comment type="caution">
    <text evidence="3">The sequence shown here is derived from an EMBL/GenBank/DDBJ whole genome shotgun (WGS) entry which is preliminary data.</text>
</comment>
<accession>A0ABT8AB24</accession>
<reference evidence="4" key="1">
    <citation type="journal article" date="2019" name="Int. J. Syst. Evol. Microbiol.">
        <title>The Global Catalogue of Microorganisms (GCM) 10K type strain sequencing project: providing services to taxonomists for standard genome sequencing and annotation.</title>
        <authorList>
            <consortium name="The Broad Institute Genomics Platform"/>
            <consortium name="The Broad Institute Genome Sequencing Center for Infectious Disease"/>
            <person name="Wu L."/>
            <person name="Ma J."/>
        </authorList>
    </citation>
    <scope>NUCLEOTIDE SEQUENCE [LARGE SCALE GENOMIC DNA]</scope>
    <source>
        <strain evidence="4">CECT 7131</strain>
    </source>
</reference>
<evidence type="ECO:0000256" key="2">
    <source>
        <dbReference type="ARBA" id="ARBA00023054"/>
    </source>
</evidence>
<comment type="subcellular location">
    <subcellularLocation>
        <location evidence="1">Cell envelope</location>
    </subcellularLocation>
</comment>
<dbReference type="PANTHER" id="PTHR32347">
    <property type="entry name" value="EFFLUX SYSTEM COMPONENT YKNX-RELATED"/>
    <property type="match status" value="1"/>
</dbReference>
<dbReference type="PANTHER" id="PTHR32347:SF27">
    <property type="entry name" value="RND EFFLUX PUMP MEMBRANE FUSION PROTEIN BARREL-SANDWICH DOMAIN-CONTAINING PROTEIN"/>
    <property type="match status" value="1"/>
</dbReference>
<dbReference type="EMBL" id="JAUFPN010000182">
    <property type="protein sequence ID" value="MDN3566728.1"/>
    <property type="molecule type" value="Genomic_DNA"/>
</dbReference>
<dbReference type="NCBIfam" id="TIGR02971">
    <property type="entry name" value="heterocyst_DevB"/>
    <property type="match status" value="1"/>
</dbReference>
<dbReference type="Gene3D" id="2.40.50.100">
    <property type="match status" value="1"/>
</dbReference>
<proteinExistence type="predicted"/>
<dbReference type="InterPro" id="IPR050465">
    <property type="entry name" value="UPF0194_transport"/>
</dbReference>
<dbReference type="InterPro" id="IPR014315">
    <property type="entry name" value="ABC_heterocyst_DevB"/>
</dbReference>
<evidence type="ECO:0000256" key="1">
    <source>
        <dbReference type="ARBA" id="ARBA00004196"/>
    </source>
</evidence>
<dbReference type="Proteomes" id="UP001529369">
    <property type="component" value="Unassembled WGS sequence"/>
</dbReference>
<organism evidence="3 4">
    <name type="scientific">Paeniroseomonas aquatica</name>
    <dbReference type="NCBI Taxonomy" id="373043"/>
    <lineage>
        <taxon>Bacteria</taxon>
        <taxon>Pseudomonadati</taxon>
        <taxon>Pseudomonadota</taxon>
        <taxon>Alphaproteobacteria</taxon>
        <taxon>Acetobacterales</taxon>
        <taxon>Acetobacteraceae</taxon>
        <taxon>Paeniroseomonas</taxon>
    </lineage>
</organism>
<sequence>MKPVGWALVGLALAGGLGALAWERSRGRPAGPVAAAAADDAPGVGAPGVGAPGVGALGRVEPAGRIRTLNQPGGLSVSRLDRLLVAEGDRVAAGQVVAEFGDAAQKDAAIAQAEASLAQSRAALARIRAAGRPEEVEAQRARIEALRFAEASLRRDAERAEALVPSGAGGKATAERARFAAARAAAERAEAAATLQRLLVPRPEDLAVAEAELAMAEAGVAKARADARLARVMAPIAGTILKVHARPGDQVGSEGLLEMADLDRLDVVADVYETDLPRLRPGAVAEVTVPGDPRRYAATVREIGWLVRRTTQAGTDPVAAVDARTVEVRLALSDEGRAALERRTNMQVQVAIRP</sequence>
<evidence type="ECO:0000313" key="4">
    <source>
        <dbReference type="Proteomes" id="UP001529369"/>
    </source>
</evidence>
<dbReference type="RefSeq" id="WP_290318681.1">
    <property type="nucleotide sequence ID" value="NZ_JAUFPN010000182.1"/>
</dbReference>
<dbReference type="Gene3D" id="2.40.30.170">
    <property type="match status" value="1"/>
</dbReference>
<evidence type="ECO:0000313" key="3">
    <source>
        <dbReference type="EMBL" id="MDN3566728.1"/>
    </source>
</evidence>